<dbReference type="KEGG" id="pfuw:KF707C_22790"/>
<dbReference type="Proteomes" id="UP000218554">
    <property type="component" value="Chromosome"/>
</dbReference>
<dbReference type="EMBL" id="AP014862">
    <property type="protein sequence ID" value="BAU73967.1"/>
    <property type="molecule type" value="Genomic_DNA"/>
</dbReference>
<organism evidence="1 2">
    <name type="scientific">Metapseudomonas furukawaii</name>
    <name type="common">Pseudomonas furukawaii</name>
    <dbReference type="NCBI Taxonomy" id="1149133"/>
    <lineage>
        <taxon>Bacteria</taxon>
        <taxon>Pseudomonadati</taxon>
        <taxon>Pseudomonadota</taxon>
        <taxon>Gammaproteobacteria</taxon>
        <taxon>Pseudomonadales</taxon>
        <taxon>Pseudomonadaceae</taxon>
        <taxon>Metapseudomonas</taxon>
    </lineage>
</organism>
<accession>A0A143SPE4</accession>
<dbReference type="AlphaFoldDB" id="L8MQQ6"/>
<accession>L8MQQ6</accession>
<reference evidence="1 2" key="2">
    <citation type="journal article" date="2017" name="Int. J. Syst. Evol. Microbiol.">
        <title>Pseudomonas furukawaii sp. nov., a polychlorinated biphenyl-degrading bacterium isolated from biphenyl-contaminated soil in Japan.</title>
        <authorList>
            <person name="Kimura N."/>
            <person name="Watanabe T."/>
            <person name="Suenaga H."/>
            <person name="Fujihara H."/>
            <person name="Futagami T."/>
            <person name="Goto M."/>
            <person name="Hanada S."/>
            <person name="Hirose J."/>
        </authorList>
    </citation>
    <scope>NUCLEOTIDE SEQUENCE [LARGE SCALE GENOMIC DNA]</scope>
    <source>
        <strain evidence="2">DSM 10086 / NBRC 110670 / KF707</strain>
    </source>
</reference>
<gene>
    <name evidence="1" type="ORF">KF707C_22790</name>
</gene>
<evidence type="ECO:0000313" key="2">
    <source>
        <dbReference type="Proteomes" id="UP000218554"/>
    </source>
</evidence>
<protein>
    <submittedName>
        <fullName evidence="1">Uncharacterized protein</fullName>
    </submittedName>
</protein>
<sequence>MYDSPHAPTSPQGDDCMDAKRYPLPLSADLRSCGIVATSHIPANLGRHAVFD</sequence>
<name>L8MQQ6_METFU</name>
<evidence type="ECO:0000313" key="1">
    <source>
        <dbReference type="EMBL" id="BAU73967.1"/>
    </source>
</evidence>
<proteinExistence type="predicted"/>
<reference evidence="2" key="1">
    <citation type="submission" date="2015-05" db="EMBL/GenBank/DDBJ databases">
        <title>Draft genome sequencing of a biphenyl-degrading bacterium, Pseudomonas balearica KF707 (=NBRC110670).</title>
        <authorList>
            <person name="Kimura N."/>
            <person name="Hirose J."/>
            <person name="Watanabe T."/>
            <person name="Suenaga H."/>
            <person name="Fujihara H."/>
            <person name="Noguchi M."/>
            <person name="Hashimoto M."/>
            <person name="Shimodaira J."/>
            <person name="Tsuchikane K."/>
            <person name="Hosoyama A."/>
            <person name="Yamazoe A."/>
            <person name="Fujita N."/>
            <person name="Furukawa K."/>
        </authorList>
    </citation>
    <scope>NUCLEOTIDE SEQUENCE [LARGE SCALE GENOMIC DNA]</scope>
    <source>
        <strain evidence="2">DSM 10086 / NBRC 110670 / KF707</strain>
    </source>
</reference>
<keyword evidence="2" id="KW-1185">Reference proteome</keyword>